<evidence type="ECO:0000313" key="1">
    <source>
        <dbReference type="EMBL" id="TFK66867.1"/>
    </source>
</evidence>
<protein>
    <submittedName>
        <fullName evidence="1">Uncharacterized protein</fullName>
    </submittedName>
</protein>
<proteinExistence type="predicted"/>
<evidence type="ECO:0000313" key="2">
    <source>
        <dbReference type="Proteomes" id="UP000308600"/>
    </source>
</evidence>
<name>A0ACD3AMN6_9AGAR</name>
<keyword evidence="2" id="KW-1185">Reference proteome</keyword>
<sequence>MAEWEMSAVILSSKMRTMSRSAALAAYSIQVFEWAVNLTSEVELIHRARWSFIKLAYILCRYCPLLTYPVTLWAYIGDYDQEFCAPIVRPVWALFIPLYLFPHVVMLLRAYAFSGRRKWILVLLSLCFMALCTVTVYAFYTAQVMPTYWYQLSGGKTGCYPSLWPSNILQRLAICIMTATAIDLVSLIVVVVYCLRSSFCRRSRAKHFLAQGPSSIPAKKP</sequence>
<gene>
    <name evidence="1" type="ORF">BDN72DRAFT_128912</name>
</gene>
<dbReference type="EMBL" id="ML208392">
    <property type="protein sequence ID" value="TFK66867.1"/>
    <property type="molecule type" value="Genomic_DNA"/>
</dbReference>
<reference evidence="1 2" key="1">
    <citation type="journal article" date="2019" name="Nat. Ecol. Evol.">
        <title>Megaphylogeny resolves global patterns of mushroom evolution.</title>
        <authorList>
            <person name="Varga T."/>
            <person name="Krizsan K."/>
            <person name="Foldi C."/>
            <person name="Dima B."/>
            <person name="Sanchez-Garcia M."/>
            <person name="Sanchez-Ramirez S."/>
            <person name="Szollosi G.J."/>
            <person name="Szarkandi J.G."/>
            <person name="Papp V."/>
            <person name="Albert L."/>
            <person name="Andreopoulos W."/>
            <person name="Angelini C."/>
            <person name="Antonin V."/>
            <person name="Barry K.W."/>
            <person name="Bougher N.L."/>
            <person name="Buchanan P."/>
            <person name="Buyck B."/>
            <person name="Bense V."/>
            <person name="Catcheside P."/>
            <person name="Chovatia M."/>
            <person name="Cooper J."/>
            <person name="Damon W."/>
            <person name="Desjardin D."/>
            <person name="Finy P."/>
            <person name="Geml J."/>
            <person name="Haridas S."/>
            <person name="Hughes K."/>
            <person name="Justo A."/>
            <person name="Karasinski D."/>
            <person name="Kautmanova I."/>
            <person name="Kiss B."/>
            <person name="Kocsube S."/>
            <person name="Kotiranta H."/>
            <person name="LaButti K.M."/>
            <person name="Lechner B.E."/>
            <person name="Liimatainen K."/>
            <person name="Lipzen A."/>
            <person name="Lukacs Z."/>
            <person name="Mihaltcheva S."/>
            <person name="Morgado L.N."/>
            <person name="Niskanen T."/>
            <person name="Noordeloos M.E."/>
            <person name="Ohm R.A."/>
            <person name="Ortiz-Santana B."/>
            <person name="Ovrebo C."/>
            <person name="Racz N."/>
            <person name="Riley R."/>
            <person name="Savchenko A."/>
            <person name="Shiryaev A."/>
            <person name="Soop K."/>
            <person name="Spirin V."/>
            <person name="Szebenyi C."/>
            <person name="Tomsovsky M."/>
            <person name="Tulloss R.E."/>
            <person name="Uehling J."/>
            <person name="Grigoriev I.V."/>
            <person name="Vagvolgyi C."/>
            <person name="Papp T."/>
            <person name="Martin F.M."/>
            <person name="Miettinen O."/>
            <person name="Hibbett D.S."/>
            <person name="Nagy L.G."/>
        </authorList>
    </citation>
    <scope>NUCLEOTIDE SEQUENCE [LARGE SCALE GENOMIC DNA]</scope>
    <source>
        <strain evidence="1 2">NL-1719</strain>
    </source>
</reference>
<accession>A0ACD3AMN6</accession>
<dbReference type="Proteomes" id="UP000308600">
    <property type="component" value="Unassembled WGS sequence"/>
</dbReference>
<organism evidence="1 2">
    <name type="scientific">Pluteus cervinus</name>
    <dbReference type="NCBI Taxonomy" id="181527"/>
    <lineage>
        <taxon>Eukaryota</taxon>
        <taxon>Fungi</taxon>
        <taxon>Dikarya</taxon>
        <taxon>Basidiomycota</taxon>
        <taxon>Agaricomycotina</taxon>
        <taxon>Agaricomycetes</taxon>
        <taxon>Agaricomycetidae</taxon>
        <taxon>Agaricales</taxon>
        <taxon>Pluteineae</taxon>
        <taxon>Pluteaceae</taxon>
        <taxon>Pluteus</taxon>
    </lineage>
</organism>